<accession>A0A9X7PJP6</accession>
<dbReference type="RefSeq" id="WP_106674018.1">
    <property type="nucleotide sequence ID" value="NZ_PXWG01000002.1"/>
</dbReference>
<dbReference type="SUPFAM" id="SSF48452">
    <property type="entry name" value="TPR-like"/>
    <property type="match status" value="2"/>
</dbReference>
<dbReference type="InterPro" id="IPR011990">
    <property type="entry name" value="TPR-like_helical_dom_sf"/>
</dbReference>
<dbReference type="AlphaFoldDB" id="A0A9X7PJP6"/>
<gene>
    <name evidence="1" type="ORF">B7P34_02060</name>
</gene>
<dbReference type="PANTHER" id="PTHR46082">
    <property type="entry name" value="ATP/GTP-BINDING PROTEIN-RELATED"/>
    <property type="match status" value="1"/>
</dbReference>
<proteinExistence type="predicted"/>
<comment type="caution">
    <text evidence="1">The sequence shown here is derived from an EMBL/GenBank/DDBJ whole genome shotgun (WGS) entry which is preliminary data.</text>
</comment>
<reference evidence="1 2" key="1">
    <citation type="submission" date="2018-03" db="EMBL/GenBank/DDBJ databases">
        <title>Chitinolytic properties of Streptosporangium nondiastaticum TBG75A20.</title>
        <authorList>
            <person name="Gayathri V."/>
            <person name="Shiburaj S."/>
        </authorList>
    </citation>
    <scope>NUCLEOTIDE SEQUENCE [LARGE SCALE GENOMIC DNA]</scope>
    <source>
        <strain evidence="1 2">TBG75A20</strain>
    </source>
</reference>
<dbReference type="PANTHER" id="PTHR46082:SF6">
    <property type="entry name" value="AAA+ ATPASE DOMAIN-CONTAINING PROTEIN-RELATED"/>
    <property type="match status" value="1"/>
</dbReference>
<name>A0A9X7PJP6_9ACTN</name>
<dbReference type="InterPro" id="IPR053137">
    <property type="entry name" value="NLR-like"/>
</dbReference>
<sequence length="1227" mass="134231">MPDTRPQDRPGSCAVFLATSENLGLSTTLRNTADILAEGNRSVLLVDGRPGATGGATVPEPGPGRVATVARTTPHAFAALGDDAVAARYDHILIEAPVPDAPDAVEPGLLVDFADAIVVCFALTAWSIDGAAALAEDLSGRRRAGLPVRLLALGLKSDPAVRDRLREGRERVRRKFSPLARARGESMFPFLEIPYNPLYQDSRSLAVETEGAGTVTGLRPAYERLADWLLAHRTTRPTAATIVHFPRHAPWAAWLRERLAEQGVRTELRRGDIYTGESPEPGRALLFLAPGDADDTLRAQIGALNHTDVRIVLVDEPFPEAEAAHHERIDLRETSEDEALQALYAGLGLGPARPGEGSAAARFPRLPAATNVAPRNRGFVDRDDLLTALEEQLRTAGREGAGLVLHGPGGWGKSETARELCHRYGPGYDVVWWVRAWGRERIRRGLRPLSALLRAPEERRGAVPEDDGVARLLTRLSRPGTDSPSWLIVYDGVEDPADLEGLTPVPHERGHVLITSRSRPAERQQDGRPPYLAAFPLSPLTVTEAHVLLSERVAELTAEQAQQVGSVVGFVPLALQMAARCLAEKVAAHHRDDHMSRETSIRAAVADLCAAYRTAKTELLAETDGVSPVAVMVRVAREIAAGTPGAAAWRNESTERDALGWLLNAASLLTGRGMGLDLLRSRRILSELAGDDLAGPEQPPAGALRPRHPDEVQLPDEHMVSVALWSLAQVGLLDVDFDNRDQPLAQHHALRDVIRNGMSPTDRAHIESVLRGVLAEYRRQDEDLPPGWAREVYSLRLWEDTRPRVRRSLLRHLQALASRGEAADLARLLDIADRARACWRHEGDEHNPEYLRLLNLTAQAHRLSGAYGKSRELAQEALRGHRRLLGLMHPRTLLSADSYAATLRRLGRFDDALMQSRPTLEGLTLLLGPQHPATVQVQHNLALTEALTGRIVAALGRVLEHFRYRQAVGGQDDPDAWLSADLLAYLYRATGQDGESQDLLRQRLRRHGDTWDRERLRTEVGLAISERRLADGFPAAKDPRYGFEMAYERDQRALEKYVRRFGADRYDTLRCRFSLAADLHALGKAEDAEQQARAIGEALAALFGTAHPCTALSDVRHGVYLRATGDLEQAEAKGRSALDRLTRTLGLAHPWIAAAENSLAATLAAAGRTEEAAAVAGGALARLRDLGAARRPDGRRVRAHHAWLTGTERARPVPASGFDIDLELPGL</sequence>
<evidence type="ECO:0000313" key="2">
    <source>
        <dbReference type="Proteomes" id="UP000242427"/>
    </source>
</evidence>
<keyword evidence="2" id="KW-1185">Reference proteome</keyword>
<dbReference type="OrthoDB" id="580767at2"/>
<dbReference type="EMBL" id="PXWG01000002">
    <property type="protein sequence ID" value="PSJ30367.1"/>
    <property type="molecule type" value="Genomic_DNA"/>
</dbReference>
<evidence type="ECO:0000313" key="1">
    <source>
        <dbReference type="EMBL" id="PSJ30367.1"/>
    </source>
</evidence>
<dbReference type="Pfam" id="PF13424">
    <property type="entry name" value="TPR_12"/>
    <property type="match status" value="1"/>
</dbReference>
<dbReference type="InterPro" id="IPR027417">
    <property type="entry name" value="P-loop_NTPase"/>
</dbReference>
<dbReference type="NCBIfam" id="NF040586">
    <property type="entry name" value="FxSxx_TPR"/>
    <property type="match status" value="1"/>
</dbReference>
<dbReference type="SUPFAM" id="SSF52540">
    <property type="entry name" value="P-loop containing nucleoside triphosphate hydrolases"/>
    <property type="match status" value="2"/>
</dbReference>
<protein>
    <submittedName>
        <fullName evidence="1">NTPase-like protein</fullName>
    </submittedName>
</protein>
<organism evidence="1 2">
    <name type="scientific">Streptosporangium nondiastaticum</name>
    <dbReference type="NCBI Taxonomy" id="35764"/>
    <lineage>
        <taxon>Bacteria</taxon>
        <taxon>Bacillati</taxon>
        <taxon>Actinomycetota</taxon>
        <taxon>Actinomycetes</taxon>
        <taxon>Streptosporangiales</taxon>
        <taxon>Streptosporangiaceae</taxon>
        <taxon>Streptosporangium</taxon>
    </lineage>
</organism>
<dbReference type="Proteomes" id="UP000242427">
    <property type="component" value="Unassembled WGS sequence"/>
</dbReference>
<dbReference type="Gene3D" id="3.40.50.300">
    <property type="entry name" value="P-loop containing nucleotide triphosphate hydrolases"/>
    <property type="match status" value="2"/>
</dbReference>
<dbReference type="Gene3D" id="1.25.40.10">
    <property type="entry name" value="Tetratricopeptide repeat domain"/>
    <property type="match status" value="2"/>
</dbReference>